<sequence length="132" mass="14790">MSMSFTLTAPEAETRATGINGLQERLVEALREQEEYIIGDIEAAVDLSSPLMSLPEPVKEQFRRWAADAANLTPEQARLLQVAKNKIIELHNDNRDYIRNKVEVTADKIRLELSIKAIGKVMTGVQQLLSSQ</sequence>
<reference evidence="1" key="1">
    <citation type="submission" date="2022-08" db="EMBL/GenBank/DDBJ databases">
        <title>Chelativorans sichuanense sp. nov., a paraffin oil-degrading bacterium isolated from a mixture of oil-based drill cuttings and paddy soil.</title>
        <authorList>
            <person name="Yu J."/>
            <person name="Liu H."/>
            <person name="Chen Q."/>
        </authorList>
    </citation>
    <scope>NUCLEOTIDE SEQUENCE</scope>
    <source>
        <strain evidence="1">SCAU 2101</strain>
    </source>
</reference>
<dbReference type="AlphaFoldDB" id="A0A9X2X902"/>
<evidence type="ECO:0000313" key="2">
    <source>
        <dbReference type="Proteomes" id="UP001149009"/>
    </source>
</evidence>
<dbReference type="Proteomes" id="UP001149009">
    <property type="component" value="Unassembled WGS sequence"/>
</dbReference>
<keyword evidence="2" id="KW-1185">Reference proteome</keyword>
<protein>
    <submittedName>
        <fullName evidence="1">Uncharacterized protein</fullName>
    </submittedName>
</protein>
<dbReference type="EMBL" id="JAODNV010000007">
    <property type="protein sequence ID" value="MCT8989882.1"/>
    <property type="molecule type" value="Genomic_DNA"/>
</dbReference>
<organism evidence="1 2">
    <name type="scientific">Chelativorans petroleitrophicus</name>
    <dbReference type="NCBI Taxonomy" id="2975484"/>
    <lineage>
        <taxon>Bacteria</taxon>
        <taxon>Pseudomonadati</taxon>
        <taxon>Pseudomonadota</taxon>
        <taxon>Alphaproteobacteria</taxon>
        <taxon>Hyphomicrobiales</taxon>
        <taxon>Phyllobacteriaceae</taxon>
        <taxon>Chelativorans</taxon>
    </lineage>
</organism>
<name>A0A9X2X902_9HYPH</name>
<dbReference type="RefSeq" id="WP_261514741.1">
    <property type="nucleotide sequence ID" value="NZ_JAODNV010000007.1"/>
</dbReference>
<comment type="caution">
    <text evidence="1">The sequence shown here is derived from an EMBL/GenBank/DDBJ whole genome shotgun (WGS) entry which is preliminary data.</text>
</comment>
<proteinExistence type="predicted"/>
<gene>
    <name evidence="1" type="ORF">NYR54_06185</name>
</gene>
<evidence type="ECO:0000313" key="1">
    <source>
        <dbReference type="EMBL" id="MCT8989882.1"/>
    </source>
</evidence>
<accession>A0A9X2X902</accession>